<name>A0AA35MDC6_9HYPO</name>
<protein>
    <submittedName>
        <fullName evidence="1">Uncharacterized protein</fullName>
    </submittedName>
</protein>
<feature type="non-terminal residue" evidence="1">
    <location>
        <position position="413"/>
    </location>
</feature>
<dbReference type="Proteomes" id="UP001160390">
    <property type="component" value="Unassembled WGS sequence"/>
</dbReference>
<sequence>MVIPTNASAIIALRCKDEVASVGEVKTKGAQIIPMGSNNGYRLFHANFETLGEHHIEVTLGDSRLAVLQYYCIKPIDHLIKDHSAFLVNQQLARTTRGFNGAFSQWDMATRKLIRKRKRIEFNNNVAARARQLNAMNTLASSLHGMTIQAVVGRHGWLGGWGSDLGLAPAAYLSEKCLNFPDQTEVSAIDYHIKNFLLGYLVNARDPYGQRTFQVYRWFDGHDGKPSDTGIWRAYNYTHVTNVFYNMYRIAQGYPRLETRYDALEYLEHAYQVLNAMYSKIPVPKPIGDAANTLGLMGESTVPEIARVLLQEGMTSQAETLKRYINKKVAYLKDVKYPFAPKMTIDTTGFESVFALSKVNGSDNLARKSQKASLASRGLQTLWYCYGSDNRMIGESYWNLGYETQLGSCQQQE</sequence>
<dbReference type="Pfam" id="PF18951">
    <property type="entry name" value="DUF5695"/>
    <property type="match status" value="1"/>
</dbReference>
<dbReference type="EMBL" id="CABFNP030001256">
    <property type="protein sequence ID" value="CAI6094610.1"/>
    <property type="molecule type" value="Genomic_DNA"/>
</dbReference>
<accession>A0AA35MDC6</accession>
<evidence type="ECO:0000313" key="2">
    <source>
        <dbReference type="Proteomes" id="UP001160390"/>
    </source>
</evidence>
<dbReference type="InterPro" id="IPR043750">
    <property type="entry name" value="DUF5695"/>
</dbReference>
<keyword evidence="2" id="KW-1185">Reference proteome</keyword>
<comment type="caution">
    <text evidence="1">The sequence shown here is derived from an EMBL/GenBank/DDBJ whole genome shotgun (WGS) entry which is preliminary data.</text>
</comment>
<dbReference type="AlphaFoldDB" id="A0AA35MDC6"/>
<proteinExistence type="predicted"/>
<gene>
    <name evidence="1" type="ORF">CCHLO57077_00009454</name>
</gene>
<evidence type="ECO:0000313" key="1">
    <source>
        <dbReference type="EMBL" id="CAI6094610.1"/>
    </source>
</evidence>
<organism evidence="1 2">
    <name type="scientific">Clonostachys chloroleuca</name>
    <dbReference type="NCBI Taxonomy" id="1926264"/>
    <lineage>
        <taxon>Eukaryota</taxon>
        <taxon>Fungi</taxon>
        <taxon>Dikarya</taxon>
        <taxon>Ascomycota</taxon>
        <taxon>Pezizomycotina</taxon>
        <taxon>Sordariomycetes</taxon>
        <taxon>Hypocreomycetidae</taxon>
        <taxon>Hypocreales</taxon>
        <taxon>Bionectriaceae</taxon>
        <taxon>Clonostachys</taxon>
    </lineage>
</organism>
<reference evidence="1" key="1">
    <citation type="submission" date="2023-01" db="EMBL/GenBank/DDBJ databases">
        <authorList>
            <person name="Piombo E."/>
        </authorList>
    </citation>
    <scope>NUCLEOTIDE SEQUENCE</scope>
</reference>